<feature type="compositionally biased region" description="Basic and acidic residues" evidence="7">
    <location>
        <begin position="489"/>
        <end position="513"/>
    </location>
</feature>
<dbReference type="Proteomes" id="UP000076761">
    <property type="component" value="Unassembled WGS sequence"/>
</dbReference>
<evidence type="ECO:0000259" key="8">
    <source>
        <dbReference type="Pfam" id="PF01416"/>
    </source>
</evidence>
<feature type="domain" description="Pseudouridine synthase I TruA alpha/beta" evidence="8">
    <location>
        <begin position="297"/>
        <end position="397"/>
    </location>
</feature>
<dbReference type="Gene3D" id="3.30.70.580">
    <property type="entry name" value="Pseudouridine synthase I, catalytic domain, N-terminal subdomain"/>
    <property type="match status" value="1"/>
</dbReference>
<feature type="compositionally biased region" description="Basic and acidic residues" evidence="7">
    <location>
        <begin position="523"/>
        <end position="534"/>
    </location>
</feature>
<dbReference type="InterPro" id="IPR001406">
    <property type="entry name" value="PsdUridine_synth_TruA"/>
</dbReference>
<keyword evidence="3" id="KW-0413">Isomerase</keyword>
<sequence>MTEPVANAGSKRALEEDPSCSKRSRMEPEDATPEDTPAPDVEGAEAMEKGEEVKSKNNGKRKGKQGKDKKAKIKGKGRRRGTRQEGSDKEEEFSEPKGPRLPKKQCAVLIGFCGSGYSGMQFQPGEKVVTIEGVLFDAFVKAGAVSQDNADDPVKVNLGRAARTDAGVHAAGNVVSMKLITEVPGVSDLKARMNELLPPEIRLWGISRVQNSFSARTFCDSRKYTYTFPSYALLPPKPGSGLHKTCNLNLSGESTKPSVHPFWQASLQEPTSKEDDLRRKRQWRVEPERVEQLRELAKKFEGSHNFHNFTVGREFGDRSTGRFIKGIEIPGPVVHGDTEWISVLWHGQSFMLHQRKMMSVLVLACRTGTPPQIIDELYGPRTVFVPKMPALGLLLEYPIFQGYNTRVEPINKGHNPEDPEYRPPIDFEVHRQEIEAFKLEHIYKGIREIEESAGVFDAWIRHIDSYSGGDLTYFNMKGVVPPTAVLKKGERRENPFKEKRRFDATGRSDKLIQEEEDEEAEEALDKTKLADMEG</sequence>
<accession>A0A165UBH5</accession>
<dbReference type="InterPro" id="IPR020094">
    <property type="entry name" value="TruA/RsuA/RluB/E/F_N"/>
</dbReference>
<dbReference type="FunCoup" id="A0A165UBH5">
    <property type="interactions" value="707"/>
</dbReference>
<dbReference type="Gene3D" id="3.30.70.660">
    <property type="entry name" value="Pseudouridine synthase I, catalytic domain, C-terminal subdomain"/>
    <property type="match status" value="1"/>
</dbReference>
<dbReference type="Pfam" id="PF01416">
    <property type="entry name" value="PseudoU_synth_1"/>
    <property type="match status" value="1"/>
</dbReference>
<dbReference type="GO" id="GO:0003723">
    <property type="term" value="F:RNA binding"/>
    <property type="evidence" value="ECO:0007669"/>
    <property type="project" value="InterPro"/>
</dbReference>
<feature type="binding site" evidence="6">
    <location>
        <position position="224"/>
    </location>
    <ligand>
        <name>substrate</name>
    </ligand>
</feature>
<evidence type="ECO:0000256" key="4">
    <source>
        <dbReference type="ARBA" id="ARBA00036943"/>
    </source>
</evidence>
<dbReference type="AlphaFoldDB" id="A0A165UBH5"/>
<name>A0A165UBH5_9AGAM</name>
<evidence type="ECO:0000256" key="5">
    <source>
        <dbReference type="PIRSR" id="PIRSR641708-1"/>
    </source>
</evidence>
<protein>
    <submittedName>
        <fullName evidence="9">Pseudouridine synthase</fullName>
    </submittedName>
</protein>
<evidence type="ECO:0000256" key="2">
    <source>
        <dbReference type="ARBA" id="ARBA00022694"/>
    </source>
</evidence>
<reference evidence="9 10" key="1">
    <citation type="journal article" date="2016" name="Mol. Biol. Evol.">
        <title>Comparative Genomics of Early-Diverging Mushroom-Forming Fungi Provides Insights into the Origins of Lignocellulose Decay Capabilities.</title>
        <authorList>
            <person name="Nagy L.G."/>
            <person name="Riley R."/>
            <person name="Tritt A."/>
            <person name="Adam C."/>
            <person name="Daum C."/>
            <person name="Floudas D."/>
            <person name="Sun H."/>
            <person name="Yadav J.S."/>
            <person name="Pangilinan J."/>
            <person name="Larsson K.H."/>
            <person name="Matsuura K."/>
            <person name="Barry K."/>
            <person name="Labutti K."/>
            <person name="Kuo R."/>
            <person name="Ohm R.A."/>
            <person name="Bhattacharya S.S."/>
            <person name="Shirouzu T."/>
            <person name="Yoshinaga Y."/>
            <person name="Martin F.M."/>
            <person name="Grigoriev I.V."/>
            <person name="Hibbett D.S."/>
        </authorList>
    </citation>
    <scope>NUCLEOTIDE SEQUENCE [LARGE SCALE GENOMIC DNA]</scope>
    <source>
        <strain evidence="9 10">HHB14362 ss-1</strain>
    </source>
</reference>
<dbReference type="PANTHER" id="PTHR11142:SF4">
    <property type="entry name" value="PSEUDOURIDYLATE SYNTHASE 1 HOMOLOG"/>
    <property type="match status" value="1"/>
</dbReference>
<dbReference type="GO" id="GO:0005634">
    <property type="term" value="C:nucleus"/>
    <property type="evidence" value="ECO:0007669"/>
    <property type="project" value="TreeGrafter"/>
</dbReference>
<evidence type="ECO:0000256" key="1">
    <source>
        <dbReference type="ARBA" id="ARBA00009375"/>
    </source>
</evidence>
<dbReference type="GO" id="GO:1990481">
    <property type="term" value="P:mRNA pseudouridine synthesis"/>
    <property type="evidence" value="ECO:0007669"/>
    <property type="project" value="TreeGrafter"/>
</dbReference>
<feature type="region of interest" description="Disordered" evidence="7">
    <location>
        <begin position="489"/>
        <end position="534"/>
    </location>
</feature>
<evidence type="ECO:0000256" key="7">
    <source>
        <dbReference type="SAM" id="MobiDB-lite"/>
    </source>
</evidence>
<dbReference type="InterPro" id="IPR041708">
    <property type="entry name" value="PUS1/PUS2-like"/>
</dbReference>
<comment type="similarity">
    <text evidence="1">Belongs to the tRNA pseudouridine synthase TruA family.</text>
</comment>
<dbReference type="SUPFAM" id="SSF55120">
    <property type="entry name" value="Pseudouridine synthase"/>
    <property type="match status" value="1"/>
</dbReference>
<gene>
    <name evidence="9" type="ORF">NEOLEDRAFT_1188553</name>
</gene>
<dbReference type="PANTHER" id="PTHR11142">
    <property type="entry name" value="PSEUDOURIDYLATE SYNTHASE"/>
    <property type="match status" value="1"/>
</dbReference>
<dbReference type="GO" id="GO:0009982">
    <property type="term" value="F:pseudouridine synthase activity"/>
    <property type="evidence" value="ECO:0007669"/>
    <property type="project" value="InterPro"/>
</dbReference>
<dbReference type="CDD" id="cd02568">
    <property type="entry name" value="PseudoU_synth_PUS1_PUS2"/>
    <property type="match status" value="1"/>
</dbReference>
<evidence type="ECO:0000256" key="3">
    <source>
        <dbReference type="ARBA" id="ARBA00023235"/>
    </source>
</evidence>
<feature type="region of interest" description="Disordered" evidence="7">
    <location>
        <begin position="1"/>
        <end position="100"/>
    </location>
</feature>
<comment type="catalytic activity">
    <reaction evidence="4">
        <text>a uridine in tRNA = a pseudouridine in tRNA</text>
        <dbReference type="Rhea" id="RHEA:54572"/>
        <dbReference type="Rhea" id="RHEA-COMP:13339"/>
        <dbReference type="Rhea" id="RHEA-COMP:13934"/>
        <dbReference type="ChEBI" id="CHEBI:65314"/>
        <dbReference type="ChEBI" id="CHEBI:65315"/>
    </reaction>
</comment>
<organism evidence="9 10">
    <name type="scientific">Neolentinus lepideus HHB14362 ss-1</name>
    <dbReference type="NCBI Taxonomy" id="1314782"/>
    <lineage>
        <taxon>Eukaryota</taxon>
        <taxon>Fungi</taxon>
        <taxon>Dikarya</taxon>
        <taxon>Basidiomycota</taxon>
        <taxon>Agaricomycotina</taxon>
        <taxon>Agaricomycetes</taxon>
        <taxon>Gloeophyllales</taxon>
        <taxon>Gloeophyllaceae</taxon>
        <taxon>Neolentinus</taxon>
    </lineage>
</organism>
<evidence type="ECO:0000256" key="6">
    <source>
        <dbReference type="PIRSR" id="PIRSR641708-2"/>
    </source>
</evidence>
<dbReference type="NCBIfam" id="TIGR00071">
    <property type="entry name" value="hisT_truA"/>
    <property type="match status" value="1"/>
</dbReference>
<proteinExistence type="inferred from homology"/>
<evidence type="ECO:0000313" key="10">
    <source>
        <dbReference type="Proteomes" id="UP000076761"/>
    </source>
</evidence>
<feature type="compositionally biased region" description="Basic and acidic residues" evidence="7">
    <location>
        <begin position="46"/>
        <end position="55"/>
    </location>
</feature>
<dbReference type="OrthoDB" id="10256309at2759"/>
<dbReference type="InterPro" id="IPR020103">
    <property type="entry name" value="PsdUridine_synth_cat_dom_sf"/>
</dbReference>
<keyword evidence="2" id="KW-0819">tRNA processing</keyword>
<dbReference type="EMBL" id="KV425560">
    <property type="protein sequence ID" value="KZT27913.1"/>
    <property type="molecule type" value="Genomic_DNA"/>
</dbReference>
<dbReference type="GO" id="GO:0031119">
    <property type="term" value="P:tRNA pseudouridine synthesis"/>
    <property type="evidence" value="ECO:0007669"/>
    <property type="project" value="InterPro"/>
</dbReference>
<dbReference type="InterPro" id="IPR020097">
    <property type="entry name" value="PsdUridine_synth_TruA_a/b_dom"/>
</dbReference>
<dbReference type="STRING" id="1314782.A0A165UBH5"/>
<dbReference type="InterPro" id="IPR020095">
    <property type="entry name" value="PsdUridine_synth_TruA_C"/>
</dbReference>
<dbReference type="InParanoid" id="A0A165UBH5"/>
<evidence type="ECO:0000313" key="9">
    <source>
        <dbReference type="EMBL" id="KZT27913.1"/>
    </source>
</evidence>
<dbReference type="FunFam" id="3.30.70.580:FF:000002">
    <property type="entry name" value="tRNA pseudouridine synthase"/>
    <property type="match status" value="1"/>
</dbReference>
<feature type="active site" description="Nucleophile" evidence="5">
    <location>
        <position position="165"/>
    </location>
</feature>
<feature type="compositionally biased region" description="Basic residues" evidence="7">
    <location>
        <begin position="57"/>
        <end position="81"/>
    </location>
</feature>
<keyword evidence="10" id="KW-1185">Reference proteome</keyword>